<dbReference type="CDD" id="cd14688">
    <property type="entry name" value="bZIP_YAP"/>
    <property type="match status" value="1"/>
</dbReference>
<protein>
    <recommendedName>
        <fullName evidence="4">BZIP domain-containing protein</fullName>
    </recommendedName>
</protein>
<evidence type="ECO:0008006" key="4">
    <source>
        <dbReference type="Google" id="ProtNLM"/>
    </source>
</evidence>
<reference evidence="2" key="1">
    <citation type="submission" date="2022-11" db="EMBL/GenBank/DDBJ databases">
        <title>Genome Resource of Sclerotinia nivalis Strain SnTB1, a Plant Pathogen Isolated from American Ginseng.</title>
        <authorList>
            <person name="Fan S."/>
        </authorList>
    </citation>
    <scope>NUCLEOTIDE SEQUENCE</scope>
    <source>
        <strain evidence="2">SnTB1</strain>
    </source>
</reference>
<name>A0A9X0AQZ3_9HELO</name>
<feature type="region of interest" description="Disordered" evidence="1">
    <location>
        <begin position="117"/>
        <end position="153"/>
    </location>
</feature>
<dbReference type="AlphaFoldDB" id="A0A9X0AQZ3"/>
<sequence>MSQLAHGLNEPVGSDGEELSRSDSLRATDKKAGEKKRASRVGSRSVSKLSAAQLARKRANDREAQRNIRLRTKEHIERLEARVEELTNGRHNEVELEEARRRNEALELEVRQLSEDLAQLRDDDSSGPDRSNEYTFPNNAKISSPSARNIPLGVSTTRSINSCDFEAPWYHPATSRNSIRTHTHPSSTLFAPIDGVSQAPEPASAGSLDENSHFPYFGPNSSASLNDAGNWTPRSLPSDAVQSTNLVAISGQAQPQPTFQQTPSSSIIISSQAISPPLPPFDALQPWALPILNTSLPTCGVDTLLLNIIRTQKGIARQGAPESDIIGPPQPSMKALIYPNDQSPTHIISTMISRLLTNLAVRGLPERAGCLYLMYHICQWQICPSSSTYGNLTDWTSPRTSQLITPHPVWADSIFWGKLKDRVIEKQDLYANEEFQNAYILCINVNWPRPDLEAFRFEGNDIFVTEEFENHIKTLSNWSLDERFAARYPELAPLVKISGVGGVGQLGLQGPYI</sequence>
<feature type="compositionally biased region" description="Basic and acidic residues" evidence="1">
    <location>
        <begin position="18"/>
        <end position="36"/>
    </location>
</feature>
<feature type="compositionally biased region" description="Basic and acidic residues" evidence="1">
    <location>
        <begin position="58"/>
        <end position="67"/>
    </location>
</feature>
<comment type="caution">
    <text evidence="2">The sequence shown here is derived from an EMBL/GenBank/DDBJ whole genome shotgun (WGS) entry which is preliminary data.</text>
</comment>
<dbReference type="Gene3D" id="1.20.5.170">
    <property type="match status" value="1"/>
</dbReference>
<evidence type="ECO:0000256" key="1">
    <source>
        <dbReference type="SAM" id="MobiDB-lite"/>
    </source>
</evidence>
<dbReference type="PANTHER" id="PTHR37012">
    <property type="entry name" value="B-ZIP TRANSCRIPTION FACTOR (EUROFUNG)-RELATED"/>
    <property type="match status" value="1"/>
</dbReference>
<proteinExistence type="predicted"/>
<evidence type="ECO:0000313" key="2">
    <source>
        <dbReference type="EMBL" id="KAJ8067356.1"/>
    </source>
</evidence>
<accession>A0A9X0AQZ3</accession>
<dbReference type="EMBL" id="JAPEIS010000004">
    <property type="protein sequence ID" value="KAJ8067356.1"/>
    <property type="molecule type" value="Genomic_DNA"/>
</dbReference>
<dbReference type="InterPro" id="IPR021833">
    <property type="entry name" value="DUF3425"/>
</dbReference>
<dbReference type="Proteomes" id="UP001152300">
    <property type="component" value="Unassembled WGS sequence"/>
</dbReference>
<feature type="compositionally biased region" description="Polar residues" evidence="1">
    <location>
        <begin position="175"/>
        <end position="189"/>
    </location>
</feature>
<dbReference type="PANTHER" id="PTHR37012:SF2">
    <property type="entry name" value="BZIP DOMAIN-CONTAINING PROTEIN-RELATED"/>
    <property type="match status" value="1"/>
</dbReference>
<feature type="region of interest" description="Disordered" evidence="1">
    <location>
        <begin position="175"/>
        <end position="215"/>
    </location>
</feature>
<gene>
    <name evidence="2" type="ORF">OCU04_004709</name>
</gene>
<feature type="region of interest" description="Disordered" evidence="1">
    <location>
        <begin position="1"/>
        <end position="67"/>
    </location>
</feature>
<organism evidence="2 3">
    <name type="scientific">Sclerotinia nivalis</name>
    <dbReference type="NCBI Taxonomy" id="352851"/>
    <lineage>
        <taxon>Eukaryota</taxon>
        <taxon>Fungi</taxon>
        <taxon>Dikarya</taxon>
        <taxon>Ascomycota</taxon>
        <taxon>Pezizomycotina</taxon>
        <taxon>Leotiomycetes</taxon>
        <taxon>Helotiales</taxon>
        <taxon>Sclerotiniaceae</taxon>
        <taxon>Sclerotinia</taxon>
    </lineage>
</organism>
<dbReference type="OrthoDB" id="2985014at2759"/>
<feature type="compositionally biased region" description="Polar residues" evidence="1">
    <location>
        <begin position="133"/>
        <end position="147"/>
    </location>
</feature>
<dbReference type="Pfam" id="PF11905">
    <property type="entry name" value="DUF3425"/>
    <property type="match status" value="1"/>
</dbReference>
<keyword evidence="3" id="KW-1185">Reference proteome</keyword>
<evidence type="ECO:0000313" key="3">
    <source>
        <dbReference type="Proteomes" id="UP001152300"/>
    </source>
</evidence>